<evidence type="ECO:0000256" key="10">
    <source>
        <dbReference type="ARBA" id="ARBA00032985"/>
    </source>
</evidence>
<dbReference type="KEGG" id="tasa:A1Q1_07169"/>
<keyword evidence="6" id="KW-1133">Transmembrane helix</keyword>
<dbReference type="GO" id="GO:0061617">
    <property type="term" value="C:MICOS complex"/>
    <property type="evidence" value="ECO:0007669"/>
    <property type="project" value="UniProtKB-UniRule"/>
</dbReference>
<protein>
    <recommendedName>
        <fullName evidence="4 11">MICOS complex subunit MIC12</fullName>
    </recommendedName>
    <alternativeName>
        <fullName evidence="10 11">Altered inheritance of mitochondria protein 5, mitochondrial</fullName>
    </alternativeName>
    <alternativeName>
        <fullName evidence="9 11">Found in mitochondrial proteome protein 51</fullName>
    </alternativeName>
</protein>
<evidence type="ECO:0000256" key="1">
    <source>
        <dbReference type="ARBA" id="ARBA00002689"/>
    </source>
</evidence>
<dbReference type="VEuPathDB" id="FungiDB:A1Q1_07169"/>
<evidence type="ECO:0000256" key="9">
    <source>
        <dbReference type="ARBA" id="ARBA00032159"/>
    </source>
</evidence>
<keyword evidence="8" id="KW-0472">Membrane</keyword>
<dbReference type="HOGENOM" id="CLU_1396249_0_0_1"/>
<name>J5TM77_TRIAS</name>
<evidence type="ECO:0000256" key="12">
    <source>
        <dbReference type="SAM" id="MobiDB-lite"/>
    </source>
</evidence>
<evidence type="ECO:0000256" key="4">
    <source>
        <dbReference type="ARBA" id="ARBA00018170"/>
    </source>
</evidence>
<keyword evidence="11" id="KW-0999">Mitochondrion inner membrane</keyword>
<dbReference type="InterPro" id="IPR031463">
    <property type="entry name" value="Mic12"/>
</dbReference>
<dbReference type="GeneID" id="25990681"/>
<proteinExistence type="inferred from homology"/>
<comment type="function">
    <text evidence="1 11">Component of the MICOS complex, a large protein complex of the mitochondrial inner membrane that plays crucial roles in the maintenance of crista junctions, inner membrane architecture, and formation of contact sites to the outer membrane.</text>
</comment>
<comment type="similarity">
    <text evidence="3 11">Belongs to the MICOS complex subunit Mic12 family.</text>
</comment>
<evidence type="ECO:0000256" key="2">
    <source>
        <dbReference type="ARBA" id="ARBA00004370"/>
    </source>
</evidence>
<reference evidence="13 14" key="1">
    <citation type="journal article" date="2012" name="Eukaryot. Cell">
        <title>Draft genome sequence of CBS 2479, the standard type strain of Trichosporon asahii.</title>
        <authorList>
            <person name="Yang R.Y."/>
            <person name="Li H.T."/>
            <person name="Zhu H."/>
            <person name="Zhou G.P."/>
            <person name="Wang M."/>
            <person name="Wang L."/>
        </authorList>
    </citation>
    <scope>NUCLEOTIDE SEQUENCE [LARGE SCALE GENOMIC DNA]</scope>
    <source>
        <strain evidence="14">ATCC 90039 / CBS 2479 / JCM 2466 / KCTC 7840 / NCYC 2677 / UAMH 7654</strain>
    </source>
</reference>
<evidence type="ECO:0000313" key="13">
    <source>
        <dbReference type="EMBL" id="EJT51581.1"/>
    </source>
</evidence>
<evidence type="ECO:0000313" key="14">
    <source>
        <dbReference type="Proteomes" id="UP000002748"/>
    </source>
</evidence>
<evidence type="ECO:0000256" key="5">
    <source>
        <dbReference type="ARBA" id="ARBA00022692"/>
    </source>
</evidence>
<evidence type="ECO:0000256" key="7">
    <source>
        <dbReference type="ARBA" id="ARBA00023128"/>
    </source>
</evidence>
<dbReference type="RefSeq" id="XP_014182880.1">
    <property type="nucleotide sequence ID" value="XM_014327405.1"/>
</dbReference>
<evidence type="ECO:0000256" key="11">
    <source>
        <dbReference type="RuleBase" id="RU363010"/>
    </source>
</evidence>
<dbReference type="Proteomes" id="UP000002748">
    <property type="component" value="Unassembled WGS sequence"/>
</dbReference>
<keyword evidence="5" id="KW-0812">Transmembrane</keyword>
<feature type="region of interest" description="Disordered" evidence="12">
    <location>
        <begin position="165"/>
        <end position="187"/>
    </location>
</feature>
<dbReference type="GO" id="GO:0044284">
    <property type="term" value="C:mitochondrial crista junction"/>
    <property type="evidence" value="ECO:0007669"/>
    <property type="project" value="InterPro"/>
</dbReference>
<dbReference type="AlphaFoldDB" id="J5TM77"/>
<accession>J5TM77</accession>
<dbReference type="EMBL" id="ALBS01000050">
    <property type="protein sequence ID" value="EJT51581.1"/>
    <property type="molecule type" value="Genomic_DNA"/>
</dbReference>
<comment type="subcellular location">
    <subcellularLocation>
        <location evidence="2">Membrane</location>
    </subcellularLocation>
    <subcellularLocation>
        <location evidence="11">Mitochondrion inner membrane</location>
        <topology evidence="11">Single-pass membrane protein</topology>
    </subcellularLocation>
</comment>
<dbReference type="Pfam" id="PF17050">
    <property type="entry name" value="AIM5"/>
    <property type="match status" value="1"/>
</dbReference>
<dbReference type="GO" id="GO:0042407">
    <property type="term" value="P:cristae formation"/>
    <property type="evidence" value="ECO:0007669"/>
    <property type="project" value="InterPro"/>
</dbReference>
<evidence type="ECO:0000256" key="8">
    <source>
        <dbReference type="ARBA" id="ARBA00023136"/>
    </source>
</evidence>
<evidence type="ECO:0000256" key="6">
    <source>
        <dbReference type="ARBA" id="ARBA00022989"/>
    </source>
</evidence>
<gene>
    <name evidence="13" type="ORF">A1Q1_07169</name>
</gene>
<sequence length="187" mass="19889">MAGFLLGTGSGLLAGAAVYYTLSTELEKNTLNLRNELRRSAQLVTASFTQQEPAPAFSGPISTYHAPTSFSTTLKQRWNHAIGSAVETVRETDWRVVAENAWEEGRELASRLGNNATAATTGPVPENELAALATSAGPLASQEVADVKKAAKNIADDVKMAELKATTHVDRKPQASQAGIESPKRLV</sequence>
<dbReference type="OrthoDB" id="2592132at2759"/>
<organism evidence="13 14">
    <name type="scientific">Trichosporon asahii var. asahii (strain ATCC 90039 / CBS 2479 / JCM 2466 / KCTC 7840 / NBRC 103889/ NCYC 2677 / UAMH 7654)</name>
    <name type="common">Yeast</name>
    <dbReference type="NCBI Taxonomy" id="1186058"/>
    <lineage>
        <taxon>Eukaryota</taxon>
        <taxon>Fungi</taxon>
        <taxon>Dikarya</taxon>
        <taxon>Basidiomycota</taxon>
        <taxon>Agaricomycotina</taxon>
        <taxon>Tremellomycetes</taxon>
        <taxon>Trichosporonales</taxon>
        <taxon>Trichosporonaceae</taxon>
        <taxon>Trichosporon</taxon>
    </lineage>
</organism>
<comment type="caution">
    <text evidence="13">The sequence shown here is derived from an EMBL/GenBank/DDBJ whole genome shotgun (WGS) entry which is preliminary data.</text>
</comment>
<keyword evidence="7 11" id="KW-0496">Mitochondrion</keyword>
<comment type="subunit">
    <text evidence="11">Component of the mitochondrial contact site and cristae organizing system (MICOS) complex.</text>
</comment>
<evidence type="ECO:0000256" key="3">
    <source>
        <dbReference type="ARBA" id="ARBA00009188"/>
    </source>
</evidence>